<dbReference type="InterPro" id="IPR001857">
    <property type="entry name" value="Ribosomal_bL19"/>
</dbReference>
<dbReference type="InterPro" id="IPR038657">
    <property type="entry name" value="Ribosomal_bL19_sf"/>
</dbReference>
<accession>A0ABW6A4I8</accession>
<keyword evidence="8" id="KW-1185">Reference proteome</keyword>
<evidence type="ECO:0000256" key="4">
    <source>
        <dbReference type="ARBA" id="ARBA00035171"/>
    </source>
</evidence>
<dbReference type="SUPFAM" id="SSF50104">
    <property type="entry name" value="Translation proteins SH3-like domain"/>
    <property type="match status" value="1"/>
</dbReference>
<evidence type="ECO:0000256" key="2">
    <source>
        <dbReference type="ARBA" id="ARBA00022980"/>
    </source>
</evidence>
<dbReference type="Proteomes" id="UP001597511">
    <property type="component" value="Unassembled WGS sequence"/>
</dbReference>
<organism evidence="7 8">
    <name type="scientific">Terrimonas rubra</name>
    <dbReference type="NCBI Taxonomy" id="1035890"/>
    <lineage>
        <taxon>Bacteria</taxon>
        <taxon>Pseudomonadati</taxon>
        <taxon>Bacteroidota</taxon>
        <taxon>Chitinophagia</taxon>
        <taxon>Chitinophagales</taxon>
        <taxon>Chitinophagaceae</taxon>
        <taxon>Terrimonas</taxon>
    </lineage>
</organism>
<evidence type="ECO:0000256" key="1">
    <source>
        <dbReference type="ARBA" id="ARBA00005781"/>
    </source>
</evidence>
<sequence>MSAVAFIHEQLTGKKEFPRFKAGDNVTVNYRIIEGNKERIQSFRGDVIKKQGTGATASFTVRKISDGVGVERVFPFFSPNVESVVLNKVGQVRRAKLFYQRGRSGKSARIQEKRMSVAVAEARAKAKSEA</sequence>
<evidence type="ECO:0000256" key="3">
    <source>
        <dbReference type="ARBA" id="ARBA00023274"/>
    </source>
</evidence>
<dbReference type="NCBIfam" id="TIGR01024">
    <property type="entry name" value="rplS_bact"/>
    <property type="match status" value="1"/>
</dbReference>
<protein>
    <recommendedName>
        <fullName evidence="4 5">Large ribosomal subunit protein bL19</fullName>
    </recommendedName>
</protein>
<evidence type="ECO:0000256" key="6">
    <source>
        <dbReference type="RuleBase" id="RU000559"/>
    </source>
</evidence>
<comment type="function">
    <text evidence="5 6">This protein is located at the 30S-50S ribosomal subunit interface and may play a role in the structure and function of the aminoacyl-tRNA binding site.</text>
</comment>
<dbReference type="InterPro" id="IPR008991">
    <property type="entry name" value="Translation_prot_SH3-like_sf"/>
</dbReference>
<dbReference type="PIRSF" id="PIRSF002191">
    <property type="entry name" value="Ribosomal_L19"/>
    <property type="match status" value="1"/>
</dbReference>
<evidence type="ECO:0000313" key="7">
    <source>
        <dbReference type="EMBL" id="MFD2920004.1"/>
    </source>
</evidence>
<comment type="caution">
    <text evidence="7">The sequence shown here is derived from an EMBL/GenBank/DDBJ whole genome shotgun (WGS) entry which is preliminary data.</text>
</comment>
<dbReference type="Gene3D" id="2.30.30.790">
    <property type="match status" value="1"/>
</dbReference>
<dbReference type="PANTHER" id="PTHR15680">
    <property type="entry name" value="RIBOSOMAL PROTEIN L19"/>
    <property type="match status" value="1"/>
</dbReference>
<reference evidence="8" key="1">
    <citation type="journal article" date="2019" name="Int. J. Syst. Evol. Microbiol.">
        <title>The Global Catalogue of Microorganisms (GCM) 10K type strain sequencing project: providing services to taxonomists for standard genome sequencing and annotation.</title>
        <authorList>
            <consortium name="The Broad Institute Genomics Platform"/>
            <consortium name="The Broad Institute Genome Sequencing Center for Infectious Disease"/>
            <person name="Wu L."/>
            <person name="Ma J."/>
        </authorList>
    </citation>
    <scope>NUCLEOTIDE SEQUENCE [LARGE SCALE GENOMIC DNA]</scope>
    <source>
        <strain evidence="8">KCTC 23299</strain>
    </source>
</reference>
<evidence type="ECO:0000313" key="8">
    <source>
        <dbReference type="Proteomes" id="UP001597511"/>
    </source>
</evidence>
<dbReference type="PANTHER" id="PTHR15680:SF9">
    <property type="entry name" value="LARGE RIBOSOMAL SUBUNIT PROTEIN BL19M"/>
    <property type="match status" value="1"/>
</dbReference>
<keyword evidence="2 5" id="KW-0689">Ribosomal protein</keyword>
<comment type="similarity">
    <text evidence="1 5 6">Belongs to the bacterial ribosomal protein bL19 family.</text>
</comment>
<evidence type="ECO:0000256" key="5">
    <source>
        <dbReference type="HAMAP-Rule" id="MF_00402"/>
    </source>
</evidence>
<dbReference type="RefSeq" id="WP_386097802.1">
    <property type="nucleotide sequence ID" value="NZ_JBHUOZ010000003.1"/>
</dbReference>
<name>A0ABW6A4I8_9BACT</name>
<dbReference type="GO" id="GO:0005840">
    <property type="term" value="C:ribosome"/>
    <property type="evidence" value="ECO:0007669"/>
    <property type="project" value="UniProtKB-KW"/>
</dbReference>
<dbReference type="EMBL" id="JBHUOZ010000003">
    <property type="protein sequence ID" value="MFD2920004.1"/>
    <property type="molecule type" value="Genomic_DNA"/>
</dbReference>
<dbReference type="PRINTS" id="PR00061">
    <property type="entry name" value="RIBOSOMALL19"/>
</dbReference>
<gene>
    <name evidence="5 7" type="primary">rplS</name>
    <name evidence="7" type="ORF">ACFS6H_09815</name>
</gene>
<keyword evidence="3 5" id="KW-0687">Ribonucleoprotein</keyword>
<proteinExistence type="inferred from homology"/>
<dbReference type="HAMAP" id="MF_00402">
    <property type="entry name" value="Ribosomal_bL19"/>
    <property type="match status" value="1"/>
</dbReference>
<dbReference type="Pfam" id="PF01245">
    <property type="entry name" value="Ribosomal_L19"/>
    <property type="match status" value="1"/>
</dbReference>